<feature type="signal peptide" evidence="1">
    <location>
        <begin position="1"/>
        <end position="20"/>
    </location>
</feature>
<dbReference type="OrthoDB" id="4932133at2759"/>
<comment type="caution">
    <text evidence="2">The sequence shown here is derived from an EMBL/GenBank/DDBJ whole genome shotgun (WGS) entry which is preliminary data.</text>
</comment>
<sequence>MRTSFAIVAIVATLASSVLAGGPEICTNNKDGSGGTNYQVTKDCCAAVKQKAYFNELSHQCMGYGGPLDNAVDTGKMVECCSSRGAGSKAV</sequence>
<dbReference type="RefSeq" id="XP_043002012.1">
    <property type="nucleotide sequence ID" value="XM_043160057.1"/>
</dbReference>
<evidence type="ECO:0000256" key="1">
    <source>
        <dbReference type="SAM" id="SignalP"/>
    </source>
</evidence>
<feature type="chain" id="PRO_5040417935" evidence="1">
    <location>
        <begin position="21"/>
        <end position="91"/>
    </location>
</feature>
<dbReference type="GeneID" id="66072175"/>
<evidence type="ECO:0000313" key="2">
    <source>
        <dbReference type="EMBL" id="KAG7085541.1"/>
    </source>
</evidence>
<proteinExistence type="predicted"/>
<dbReference type="AlphaFoldDB" id="A0A9P7RK92"/>
<evidence type="ECO:0000313" key="3">
    <source>
        <dbReference type="Proteomes" id="UP001049176"/>
    </source>
</evidence>
<dbReference type="Proteomes" id="UP001049176">
    <property type="component" value="Chromosome 11"/>
</dbReference>
<protein>
    <submittedName>
        <fullName evidence="2">Uncharacterized protein</fullName>
    </submittedName>
</protein>
<organism evidence="2 3">
    <name type="scientific">Marasmius oreades</name>
    <name type="common">fairy-ring Marasmius</name>
    <dbReference type="NCBI Taxonomy" id="181124"/>
    <lineage>
        <taxon>Eukaryota</taxon>
        <taxon>Fungi</taxon>
        <taxon>Dikarya</taxon>
        <taxon>Basidiomycota</taxon>
        <taxon>Agaricomycotina</taxon>
        <taxon>Agaricomycetes</taxon>
        <taxon>Agaricomycetidae</taxon>
        <taxon>Agaricales</taxon>
        <taxon>Marasmiineae</taxon>
        <taxon>Marasmiaceae</taxon>
        <taxon>Marasmius</taxon>
    </lineage>
</organism>
<keyword evidence="1" id="KW-0732">Signal</keyword>
<gene>
    <name evidence="2" type="ORF">E1B28_003099</name>
</gene>
<reference evidence="2" key="1">
    <citation type="journal article" date="2021" name="Genome Biol. Evol.">
        <title>The assembled and annotated genome of the fairy-ring fungus Marasmius oreades.</title>
        <authorList>
            <person name="Hiltunen M."/>
            <person name="Ament-Velasquez S.L."/>
            <person name="Johannesson H."/>
        </authorList>
    </citation>
    <scope>NUCLEOTIDE SEQUENCE</scope>
    <source>
        <strain evidence="2">03SP1</strain>
    </source>
</reference>
<dbReference type="KEGG" id="more:E1B28_003099"/>
<name>A0A9P7RK92_9AGAR</name>
<dbReference type="EMBL" id="CM032191">
    <property type="protein sequence ID" value="KAG7085541.1"/>
    <property type="molecule type" value="Genomic_DNA"/>
</dbReference>
<keyword evidence="3" id="KW-1185">Reference proteome</keyword>
<dbReference type="InterPro" id="IPR045992">
    <property type="entry name" value="DUF5948"/>
</dbReference>
<accession>A0A9P7RK92</accession>
<dbReference type="Pfam" id="PF19373">
    <property type="entry name" value="DUF5948"/>
    <property type="match status" value="1"/>
</dbReference>